<name>A0A9X0B7T1_9EURO</name>
<evidence type="ECO:0000256" key="1">
    <source>
        <dbReference type="SAM" id="MobiDB-lite"/>
    </source>
</evidence>
<protein>
    <submittedName>
        <fullName evidence="2">Uncharacterized protein</fullName>
    </submittedName>
</protein>
<evidence type="ECO:0000313" key="3">
    <source>
        <dbReference type="Proteomes" id="UP001147747"/>
    </source>
</evidence>
<reference evidence="2" key="2">
    <citation type="journal article" date="2023" name="IMA Fungus">
        <title>Comparative genomic study of the Penicillium genus elucidates a diverse pangenome and 15 lateral gene transfer events.</title>
        <authorList>
            <person name="Petersen C."/>
            <person name="Sorensen T."/>
            <person name="Nielsen M.R."/>
            <person name="Sondergaard T.E."/>
            <person name="Sorensen J.L."/>
            <person name="Fitzpatrick D.A."/>
            <person name="Frisvad J.C."/>
            <person name="Nielsen K.L."/>
        </authorList>
    </citation>
    <scope>NUCLEOTIDE SEQUENCE</scope>
    <source>
        <strain evidence="2">IBT 29677</strain>
    </source>
</reference>
<keyword evidence="3" id="KW-1185">Reference proteome</keyword>
<feature type="compositionally biased region" description="Basic and acidic residues" evidence="1">
    <location>
        <begin position="25"/>
        <end position="45"/>
    </location>
</feature>
<comment type="caution">
    <text evidence="2">The sequence shown here is derived from an EMBL/GenBank/DDBJ whole genome shotgun (WGS) entry which is preliminary data.</text>
</comment>
<dbReference type="EMBL" id="JAPZBU010000008">
    <property type="protein sequence ID" value="KAJ5391223.1"/>
    <property type="molecule type" value="Genomic_DNA"/>
</dbReference>
<gene>
    <name evidence="2" type="ORF">N7509_006713</name>
</gene>
<reference evidence="2" key="1">
    <citation type="submission" date="2022-12" db="EMBL/GenBank/DDBJ databases">
        <authorList>
            <person name="Petersen C."/>
        </authorList>
    </citation>
    <scope>NUCLEOTIDE SEQUENCE</scope>
    <source>
        <strain evidence="2">IBT 29677</strain>
    </source>
</reference>
<evidence type="ECO:0000313" key="2">
    <source>
        <dbReference type="EMBL" id="KAJ5391223.1"/>
    </source>
</evidence>
<accession>A0A9X0B7T1</accession>
<feature type="region of interest" description="Disordered" evidence="1">
    <location>
        <begin position="21"/>
        <end position="72"/>
    </location>
</feature>
<sequence length="72" mass="7929">MLLGTKGQRFQTTLGIFEVQPEGSGKLDEANDYCKAKSTSDKEDANINAGPPQNTRSQGYRRQLQIEGKGVR</sequence>
<dbReference type="RefSeq" id="XP_056486901.1">
    <property type="nucleotide sequence ID" value="XM_056631350.1"/>
</dbReference>
<dbReference type="Proteomes" id="UP001147747">
    <property type="component" value="Unassembled WGS sequence"/>
</dbReference>
<feature type="compositionally biased region" description="Polar residues" evidence="1">
    <location>
        <begin position="51"/>
        <end position="60"/>
    </location>
</feature>
<dbReference type="AlphaFoldDB" id="A0A9X0B7T1"/>
<organism evidence="2 3">
    <name type="scientific">Penicillium cosmopolitanum</name>
    <dbReference type="NCBI Taxonomy" id="1131564"/>
    <lineage>
        <taxon>Eukaryota</taxon>
        <taxon>Fungi</taxon>
        <taxon>Dikarya</taxon>
        <taxon>Ascomycota</taxon>
        <taxon>Pezizomycotina</taxon>
        <taxon>Eurotiomycetes</taxon>
        <taxon>Eurotiomycetidae</taxon>
        <taxon>Eurotiales</taxon>
        <taxon>Aspergillaceae</taxon>
        <taxon>Penicillium</taxon>
    </lineage>
</organism>
<proteinExistence type="predicted"/>
<dbReference type="GeneID" id="81370330"/>